<sequence>MVEIRRATPADARGLAEVHIRTWRISYAGLLPEATLARLSVSARARRWAQLLHEGTEPTWAAFDGARAIGFTSSGPARDRDAPAGLELYSLYVDPDKHGTGVGVSLLEHSVENAAAYLWVLKGNARAIRFYEKNGFALDGVEKVQQAADGTPMNELRMSRPVQTPATATDGSARALGNAAG</sequence>
<evidence type="ECO:0000259" key="2">
    <source>
        <dbReference type="PROSITE" id="PS51186"/>
    </source>
</evidence>
<dbReference type="InterPro" id="IPR000182">
    <property type="entry name" value="GNAT_dom"/>
</dbReference>
<name>A0A6I6DRQ3_9MICO</name>
<evidence type="ECO:0000313" key="3">
    <source>
        <dbReference type="EMBL" id="QGU27612.1"/>
    </source>
</evidence>
<dbReference type="Gene3D" id="3.40.630.30">
    <property type="match status" value="1"/>
</dbReference>
<dbReference type="RefSeq" id="WP_156242110.1">
    <property type="nucleotide sequence ID" value="NZ_BAAAZL010000004.1"/>
</dbReference>
<dbReference type="GO" id="GO:0016747">
    <property type="term" value="F:acyltransferase activity, transferring groups other than amino-acyl groups"/>
    <property type="evidence" value="ECO:0007669"/>
    <property type="project" value="InterPro"/>
</dbReference>
<dbReference type="OrthoDB" id="5243635at2"/>
<feature type="domain" description="N-acetyltransferase" evidence="2">
    <location>
        <begin position="2"/>
        <end position="163"/>
    </location>
</feature>
<dbReference type="Proteomes" id="UP000422989">
    <property type="component" value="Chromosome"/>
</dbReference>
<evidence type="ECO:0000256" key="1">
    <source>
        <dbReference type="SAM" id="MobiDB-lite"/>
    </source>
</evidence>
<dbReference type="InterPro" id="IPR050276">
    <property type="entry name" value="MshD_Acetyltransferase"/>
</dbReference>
<feature type="region of interest" description="Disordered" evidence="1">
    <location>
        <begin position="159"/>
        <end position="181"/>
    </location>
</feature>
<dbReference type="PANTHER" id="PTHR43617">
    <property type="entry name" value="L-AMINO ACID N-ACETYLTRANSFERASE"/>
    <property type="match status" value="1"/>
</dbReference>
<dbReference type="InterPro" id="IPR016181">
    <property type="entry name" value="Acyl_CoA_acyltransferase"/>
</dbReference>
<dbReference type="Pfam" id="PF00583">
    <property type="entry name" value="Acetyltransf_1"/>
    <property type="match status" value="1"/>
</dbReference>
<reference evidence="3 4" key="1">
    <citation type="submission" date="2018-09" db="EMBL/GenBank/DDBJ databases">
        <title>Whole genome sequencing of Microbacterium oryzae strain MB-10T.</title>
        <authorList>
            <person name="Das S.K."/>
        </authorList>
    </citation>
    <scope>NUCLEOTIDE SEQUENCE [LARGE SCALE GENOMIC DNA]</scope>
    <source>
        <strain evidence="3 4">MB-10</strain>
    </source>
</reference>
<dbReference type="AlphaFoldDB" id="A0A6I6DRQ3"/>
<gene>
    <name evidence="3" type="ORF">D7D94_07980</name>
</gene>
<dbReference type="CDD" id="cd04301">
    <property type="entry name" value="NAT_SF"/>
    <property type="match status" value="1"/>
</dbReference>
<dbReference type="EMBL" id="CP032550">
    <property type="protein sequence ID" value="QGU27612.1"/>
    <property type="molecule type" value="Genomic_DNA"/>
</dbReference>
<proteinExistence type="predicted"/>
<dbReference type="KEGG" id="moj:D7D94_07980"/>
<feature type="compositionally biased region" description="Polar residues" evidence="1">
    <location>
        <begin position="161"/>
        <end position="170"/>
    </location>
</feature>
<dbReference type="PROSITE" id="PS51186">
    <property type="entry name" value="GNAT"/>
    <property type="match status" value="1"/>
</dbReference>
<evidence type="ECO:0000313" key="4">
    <source>
        <dbReference type="Proteomes" id="UP000422989"/>
    </source>
</evidence>
<dbReference type="SUPFAM" id="SSF55729">
    <property type="entry name" value="Acyl-CoA N-acyltransferases (Nat)"/>
    <property type="match status" value="1"/>
</dbReference>
<organism evidence="3 4">
    <name type="scientific">Microbacterium oryzae</name>
    <dbReference type="NCBI Taxonomy" id="743009"/>
    <lineage>
        <taxon>Bacteria</taxon>
        <taxon>Bacillati</taxon>
        <taxon>Actinomycetota</taxon>
        <taxon>Actinomycetes</taxon>
        <taxon>Micrococcales</taxon>
        <taxon>Microbacteriaceae</taxon>
        <taxon>Microbacterium</taxon>
    </lineage>
</organism>
<keyword evidence="3" id="KW-0808">Transferase</keyword>
<accession>A0A6I6DRQ3</accession>
<protein>
    <submittedName>
        <fullName evidence="3">GNAT family N-acetyltransferase</fullName>
    </submittedName>
</protein>
<keyword evidence="4" id="KW-1185">Reference proteome</keyword>